<name>A0ABV9NFX7_9GAMM</name>
<evidence type="ECO:0000313" key="2">
    <source>
        <dbReference type="EMBL" id="MFC4726745.1"/>
    </source>
</evidence>
<sequence>MKRHHRGARAPLTLAVAAALLAAPTAQAIDFSRGELTGSFDTTISYGASWRMQERADDLISKAQFDPTLSAQISALQAQGRYIDAANLQAAARGRFSGNRDDGNLKYDKHDLISNAVKITSELALNWRDWGAFTRATYFYDFENADRDDLSRDARNLIGERFRLLDAFVYRDFALGADGDRTASVRLGRQVISWGESTFIQNGINAINPVDLSALRVAGAELREAFLPVDALWTSFQLSDNVALEALYLFEFEEIEIDAAGTYFSANDFAAPGGRYVMLNFGTVLQPVSNPDLYYDACTRGPAGYASSDLFDGLAATYGAATAAALIGAGCSASFQRSPNNNARDNGQYGAALRWFAPGLRDTEFGFYYLSYHSRMPVISGISVTGAPGGGMPVPGGSYFLEYPENIDLFGASWNSTLPGGVAWQGELSYRPNMPLQVDDVELLFAGLTPLNPLLPVPQLRFHSQLGEYGPGEYIRGYTRNRVSQLQSTFTKVVGQAFGADQIALVAELGATKVWNLPDPSVLRYEGEGTDTGGGCDTYDGCWRNPVRTAGGFPTAFSWGYRLAARFDYNAFLGTALNVAPRIAFNHDVNGTTPGPGGNFLEGRKSYTLGVEATYLNRWAFDLSYTGFSGGKPYNQIHDRDFASASVRYSF</sequence>
<dbReference type="Pfam" id="PF06980">
    <property type="entry name" value="DUF1302"/>
    <property type="match status" value="1"/>
</dbReference>
<protein>
    <submittedName>
        <fullName evidence="2">DUF1302 domain-containing protein</fullName>
    </submittedName>
</protein>
<dbReference type="RefSeq" id="WP_377002680.1">
    <property type="nucleotide sequence ID" value="NZ_JBHSGG010000002.1"/>
</dbReference>
<keyword evidence="1" id="KW-0732">Signal</keyword>
<keyword evidence="3" id="KW-1185">Reference proteome</keyword>
<gene>
    <name evidence="2" type="ORF">ACFO3Q_00945</name>
</gene>
<evidence type="ECO:0000313" key="3">
    <source>
        <dbReference type="Proteomes" id="UP001595892"/>
    </source>
</evidence>
<feature type="chain" id="PRO_5046280739" evidence="1">
    <location>
        <begin position="29"/>
        <end position="651"/>
    </location>
</feature>
<feature type="signal peptide" evidence="1">
    <location>
        <begin position="1"/>
        <end position="28"/>
    </location>
</feature>
<proteinExistence type="predicted"/>
<dbReference type="InterPro" id="IPR053728">
    <property type="entry name" value="Alginate_Permeability_Chnl"/>
</dbReference>
<dbReference type="Gene3D" id="2.40.160.100">
    <property type="match status" value="1"/>
</dbReference>
<dbReference type="InterPro" id="IPR010727">
    <property type="entry name" value="DUF1302"/>
</dbReference>
<evidence type="ECO:0000256" key="1">
    <source>
        <dbReference type="SAM" id="SignalP"/>
    </source>
</evidence>
<accession>A0ABV9NFX7</accession>
<comment type="caution">
    <text evidence="2">The sequence shown here is derived from an EMBL/GenBank/DDBJ whole genome shotgun (WGS) entry which is preliminary data.</text>
</comment>
<organism evidence="2 3">
    <name type="scientific">Coralloluteibacterium thermophilum</name>
    <dbReference type="NCBI Taxonomy" id="2707049"/>
    <lineage>
        <taxon>Bacteria</taxon>
        <taxon>Pseudomonadati</taxon>
        <taxon>Pseudomonadota</taxon>
        <taxon>Gammaproteobacteria</taxon>
        <taxon>Lysobacterales</taxon>
        <taxon>Lysobacteraceae</taxon>
        <taxon>Coralloluteibacterium</taxon>
    </lineage>
</organism>
<reference evidence="3" key="1">
    <citation type="journal article" date="2019" name="Int. J. Syst. Evol. Microbiol.">
        <title>The Global Catalogue of Microorganisms (GCM) 10K type strain sequencing project: providing services to taxonomists for standard genome sequencing and annotation.</title>
        <authorList>
            <consortium name="The Broad Institute Genomics Platform"/>
            <consortium name="The Broad Institute Genome Sequencing Center for Infectious Disease"/>
            <person name="Wu L."/>
            <person name="Ma J."/>
        </authorList>
    </citation>
    <scope>NUCLEOTIDE SEQUENCE [LARGE SCALE GENOMIC DNA]</scope>
    <source>
        <strain evidence="3">CGMCC 1.13574</strain>
    </source>
</reference>
<dbReference type="EMBL" id="JBHSGG010000002">
    <property type="protein sequence ID" value="MFC4726745.1"/>
    <property type="molecule type" value="Genomic_DNA"/>
</dbReference>
<dbReference type="Proteomes" id="UP001595892">
    <property type="component" value="Unassembled WGS sequence"/>
</dbReference>